<proteinExistence type="predicted"/>
<keyword evidence="2" id="KW-1185">Reference proteome</keyword>
<dbReference type="Proteomes" id="UP000295680">
    <property type="component" value="Unassembled WGS sequence"/>
</dbReference>
<sequence length="289" mass="31738">MTDHPTAVDMLCAELVRERARADSFEAINRVQAASLAELAKRAANLRCQVADLADDALSSKPMPIQGLRNVTGRTSGLAESLSRSAHGYAGARTTDMLYPTVDDDLRAHNWTPRPDRGLDGTLPPIPISEMGDRRGYARGWHRGPQWITLWFTGPTALAYGDSSDHGQLTSVDAMRAVITSARSLSTSALPDWVAERMKAHTVPFDAPYVRVFAHLQAGPWSAIDIDRCDEYGVRTPNGTGNTSVWVSPSDPDFRLYVWGIGNEPAHVRYWAGPVVDMAHLVQITGQYR</sequence>
<protein>
    <submittedName>
        <fullName evidence="1">Uncharacterized protein</fullName>
    </submittedName>
</protein>
<evidence type="ECO:0000313" key="1">
    <source>
        <dbReference type="EMBL" id="TCO49657.1"/>
    </source>
</evidence>
<dbReference type="AlphaFoldDB" id="A0A4R2IWN6"/>
<gene>
    <name evidence="1" type="ORF">EV192_11422</name>
</gene>
<accession>A0A4R2IWN6</accession>
<comment type="caution">
    <text evidence="1">The sequence shown here is derived from an EMBL/GenBank/DDBJ whole genome shotgun (WGS) entry which is preliminary data.</text>
</comment>
<organism evidence="1 2">
    <name type="scientific">Actinocrispum wychmicini</name>
    <dbReference type="NCBI Taxonomy" id="1213861"/>
    <lineage>
        <taxon>Bacteria</taxon>
        <taxon>Bacillati</taxon>
        <taxon>Actinomycetota</taxon>
        <taxon>Actinomycetes</taxon>
        <taxon>Pseudonocardiales</taxon>
        <taxon>Pseudonocardiaceae</taxon>
        <taxon>Actinocrispum</taxon>
    </lineage>
</organism>
<dbReference type="OrthoDB" id="3602296at2"/>
<evidence type="ECO:0000313" key="2">
    <source>
        <dbReference type="Proteomes" id="UP000295680"/>
    </source>
</evidence>
<name>A0A4R2IWN6_9PSEU</name>
<dbReference type="RefSeq" id="WP_132124916.1">
    <property type="nucleotide sequence ID" value="NZ_SLWS01000014.1"/>
</dbReference>
<reference evidence="1 2" key="1">
    <citation type="submission" date="2019-03" db="EMBL/GenBank/DDBJ databases">
        <title>Genomic Encyclopedia of Type Strains, Phase IV (KMG-IV): sequencing the most valuable type-strain genomes for metagenomic binning, comparative biology and taxonomic classification.</title>
        <authorList>
            <person name="Goeker M."/>
        </authorList>
    </citation>
    <scope>NUCLEOTIDE SEQUENCE [LARGE SCALE GENOMIC DNA]</scope>
    <source>
        <strain evidence="1 2">DSM 45934</strain>
    </source>
</reference>
<dbReference type="EMBL" id="SLWS01000014">
    <property type="protein sequence ID" value="TCO49657.1"/>
    <property type="molecule type" value="Genomic_DNA"/>
</dbReference>